<dbReference type="HOGENOM" id="CLU_2094957_0_0_11"/>
<gene>
    <name evidence="1" type="ordered locus">RHA1_ro02665</name>
</gene>
<reference evidence="2" key="1">
    <citation type="journal article" date="2006" name="Proc. Natl. Acad. Sci. U.S.A.">
        <title>The complete genome of Rhodococcus sp. RHA1 provides insights into a catabolic powerhouse.</title>
        <authorList>
            <person name="McLeod M.P."/>
            <person name="Warren R.L."/>
            <person name="Hsiao W.W.L."/>
            <person name="Araki N."/>
            <person name="Myhre M."/>
            <person name="Fernandes C."/>
            <person name="Miyazawa D."/>
            <person name="Wong W."/>
            <person name="Lillquist A.L."/>
            <person name="Wang D."/>
            <person name="Dosanjh M."/>
            <person name="Hara H."/>
            <person name="Petrescu A."/>
            <person name="Morin R.D."/>
            <person name="Yang G."/>
            <person name="Stott J.M."/>
            <person name="Schein J.E."/>
            <person name="Shin H."/>
            <person name="Smailus D."/>
            <person name="Siddiqui A.S."/>
            <person name="Marra M.A."/>
            <person name="Jones S.J.M."/>
            <person name="Holt R."/>
            <person name="Brinkman F.S.L."/>
            <person name="Miyauchi K."/>
            <person name="Fukuda M."/>
            <person name="Davies J.E."/>
            <person name="Mohn W.W."/>
            <person name="Eltis L.D."/>
        </authorList>
    </citation>
    <scope>NUCLEOTIDE SEQUENCE [LARGE SCALE GENOMIC DNA]</scope>
    <source>
        <strain evidence="2">RHA1</strain>
    </source>
</reference>
<accession>Q0SDB6</accession>
<dbReference type="KEGG" id="rha:RHA1_ro02665"/>
<dbReference type="AlphaFoldDB" id="Q0SDB6"/>
<protein>
    <submittedName>
        <fullName evidence="1">Uncharacterized protein</fullName>
    </submittedName>
</protein>
<dbReference type="Proteomes" id="UP000008710">
    <property type="component" value="Chromosome"/>
</dbReference>
<organism evidence="1 2">
    <name type="scientific">Rhodococcus jostii (strain RHA1)</name>
    <dbReference type="NCBI Taxonomy" id="101510"/>
    <lineage>
        <taxon>Bacteria</taxon>
        <taxon>Bacillati</taxon>
        <taxon>Actinomycetota</taxon>
        <taxon>Actinomycetes</taxon>
        <taxon>Mycobacteriales</taxon>
        <taxon>Nocardiaceae</taxon>
        <taxon>Rhodococcus</taxon>
    </lineage>
</organism>
<evidence type="ECO:0000313" key="1">
    <source>
        <dbReference type="EMBL" id="ABG94470.1"/>
    </source>
</evidence>
<proteinExistence type="predicted"/>
<name>Q0SDB6_RHOJR</name>
<evidence type="ECO:0000313" key="2">
    <source>
        <dbReference type="Proteomes" id="UP000008710"/>
    </source>
</evidence>
<sequence>MGCLIAGVADLEPERILRSGRKGALAVWRDAVAFKTLYGGACAATKSGTCSWSISPATPGHPSSPSVAANSAFEMHILQWREVNTQVRGCFVRSARLPTYCVSQMSPPRPIHQGRR</sequence>
<dbReference type="EMBL" id="CP000431">
    <property type="protein sequence ID" value="ABG94470.1"/>
    <property type="molecule type" value="Genomic_DNA"/>
</dbReference>